<dbReference type="EMBL" id="CP001398">
    <property type="protein sequence ID" value="ACS33567.1"/>
    <property type="molecule type" value="Genomic_DNA"/>
</dbReference>
<dbReference type="STRING" id="593117.TGAM_1065"/>
<name>C5A5Q5_THEGJ</name>
<dbReference type="GO" id="GO:0046917">
    <property type="term" value="F:triphosphoribosyl-dephospho-CoA synthase activity"/>
    <property type="evidence" value="ECO:0007669"/>
    <property type="project" value="InterPro"/>
</dbReference>
<gene>
    <name evidence="1" type="primary">citG</name>
    <name evidence="1" type="ordered locus">TGAM_1065</name>
</gene>
<accession>C5A5Q5</accession>
<dbReference type="PANTHER" id="PTHR42280">
    <property type="entry name" value="CITG FAMILY PROTEIN"/>
    <property type="match status" value="1"/>
</dbReference>
<dbReference type="AlphaFoldDB" id="C5A5Q5"/>
<evidence type="ECO:0000313" key="1">
    <source>
        <dbReference type="EMBL" id="ACS33567.1"/>
    </source>
</evidence>
<evidence type="ECO:0000313" key="2">
    <source>
        <dbReference type="Proteomes" id="UP000001488"/>
    </source>
</evidence>
<keyword evidence="2" id="KW-1185">Reference proteome</keyword>
<dbReference type="GO" id="GO:0005524">
    <property type="term" value="F:ATP binding"/>
    <property type="evidence" value="ECO:0007669"/>
    <property type="project" value="InterPro"/>
</dbReference>
<dbReference type="HOGENOM" id="CLU_063627_0_0_2"/>
<dbReference type="InterPro" id="IPR002736">
    <property type="entry name" value="CitG"/>
</dbReference>
<dbReference type="Gene3D" id="1.10.4200.10">
    <property type="entry name" value="Triphosphoribosyl-dephospho-CoA protein"/>
    <property type="match status" value="1"/>
</dbReference>
<dbReference type="PaxDb" id="593117-TGAM_1065"/>
<sequence length="311" mass="35076">MIAMERWSIVKAFLLGSLLEATIPKPGNVSRHRDFEDLSIYHFLFGNTALVPIYHEAVKVGELVRKGILSPSEAGLGDLIRRGTEAVRRVQDANPNFGVIALSIPLMAGLAMGRNVLEGREKATLLLRESTVRDTMELYRAIRTLNPKGIGKAERYDVYSDESFRELFEDRVNLWKLGEISCERELIFCEWISGYSLTYSTADRLVELLSREPLEEAVKKAFVELLAERRDTLIERKAGRKEAELVRKRARELLEGRISTEEFESFMAEKGDLRNPGSLADVMAVSLSLLALSGLRIEMRNGRVFGVIGRS</sequence>
<dbReference type="PANTHER" id="PTHR42280:SF1">
    <property type="entry name" value="CITG FAMILY PROTEIN"/>
    <property type="match status" value="1"/>
</dbReference>
<keyword evidence="1" id="KW-0808">Transferase</keyword>
<organism evidence="1 2">
    <name type="scientific">Thermococcus gammatolerans (strain DSM 15229 / JCM 11827 / EJ3)</name>
    <dbReference type="NCBI Taxonomy" id="593117"/>
    <lineage>
        <taxon>Archaea</taxon>
        <taxon>Methanobacteriati</taxon>
        <taxon>Methanobacteriota</taxon>
        <taxon>Thermococci</taxon>
        <taxon>Thermococcales</taxon>
        <taxon>Thermococcaceae</taxon>
        <taxon>Thermococcus</taxon>
    </lineage>
</organism>
<dbReference type="Pfam" id="PF01874">
    <property type="entry name" value="CitG"/>
    <property type="match status" value="1"/>
</dbReference>
<dbReference type="PATRIC" id="fig|593117.10.peg.1064"/>
<dbReference type="Proteomes" id="UP000001488">
    <property type="component" value="Chromosome"/>
</dbReference>
<reference evidence="1 2" key="1">
    <citation type="journal article" date="2007" name="Genome Biol.">
        <title>Genome analysis and genome-wide proteomics of Thermococcus gammatolerans, the most radioresistant organism known amongst the Archaea.</title>
        <authorList>
            <person name="Zivanovic Y."/>
            <person name="Armengaud J."/>
            <person name="Lagorce A."/>
            <person name="Leplat C."/>
            <person name="Guerin P."/>
            <person name="Dutertre M."/>
            <person name="Anthouard V."/>
            <person name="Forterre P."/>
            <person name="Wincker P."/>
            <person name="Confalonieri F."/>
        </authorList>
    </citation>
    <scope>NUCLEOTIDE SEQUENCE [LARGE SCALE GENOMIC DNA]</scope>
    <source>
        <strain evidence="2">DSM 15229 / JCM 11827 / EJ3</strain>
    </source>
</reference>
<dbReference type="eggNOG" id="arCOG04238">
    <property type="taxonomic scope" value="Archaea"/>
</dbReference>
<proteinExistence type="predicted"/>
<dbReference type="KEGG" id="tga:TGAM_1065"/>
<protein>
    <submittedName>
        <fullName evidence="1">ATP:dephospho-CoA triphosphoribosyl transferase (CitG)</fullName>
    </submittedName>
</protein>